<evidence type="ECO:0000313" key="1">
    <source>
        <dbReference type="EMBL" id="NMG45550.1"/>
    </source>
</evidence>
<dbReference type="RefSeq" id="WP_169257389.1">
    <property type="nucleotide sequence ID" value="NZ_WTVN01000032.1"/>
</dbReference>
<proteinExistence type="predicted"/>
<accession>A0ABX1Q291</accession>
<gene>
    <name evidence="1" type="ORF">GPA22_17690</name>
</gene>
<dbReference type="Proteomes" id="UP000623795">
    <property type="component" value="Unassembled WGS sequence"/>
</dbReference>
<protein>
    <recommendedName>
        <fullName evidence="3">Single-stranded DNA-binding protein</fullName>
    </recommendedName>
</protein>
<comment type="caution">
    <text evidence="1">The sequence shown here is derived from an EMBL/GenBank/DDBJ whole genome shotgun (WGS) entry which is preliminary data.</text>
</comment>
<keyword evidence="2" id="KW-1185">Reference proteome</keyword>
<reference evidence="1 2" key="1">
    <citation type="submission" date="2019-12" db="EMBL/GenBank/DDBJ databases">
        <title>Comparative genomics gives insights into the taxonomy of the Azoarcus-Aromatoleum group and reveals separate origins of nif in the plant-associated Azoarcus and non-plant-associated Aromatoleum sub-groups.</title>
        <authorList>
            <person name="Lafos M."/>
            <person name="Maluk M."/>
            <person name="Batista M."/>
            <person name="Junghare M."/>
            <person name="Carmona M."/>
            <person name="Faoro H."/>
            <person name="Cruz L.M."/>
            <person name="Battistoni F."/>
            <person name="De Souza E."/>
            <person name="Pedrosa F."/>
            <person name="Chen W.-M."/>
            <person name="Poole P.S."/>
            <person name="Dixon R.A."/>
            <person name="James E.K."/>
        </authorList>
    </citation>
    <scope>NUCLEOTIDE SEQUENCE [LARGE SCALE GENOMIC DNA]</scope>
    <source>
        <strain evidence="1 2">Td21</strain>
    </source>
</reference>
<evidence type="ECO:0008006" key="3">
    <source>
        <dbReference type="Google" id="ProtNLM"/>
    </source>
</evidence>
<name>A0ABX1Q291_9RHOO</name>
<organism evidence="1 2">
    <name type="scientific">Aromatoleum toluvorans</name>
    <dbReference type="NCBI Taxonomy" id="92002"/>
    <lineage>
        <taxon>Bacteria</taxon>
        <taxon>Pseudomonadati</taxon>
        <taxon>Pseudomonadota</taxon>
        <taxon>Betaproteobacteria</taxon>
        <taxon>Rhodocyclales</taxon>
        <taxon>Rhodocyclaceae</taxon>
        <taxon>Aromatoleum</taxon>
    </lineage>
</organism>
<dbReference type="EMBL" id="WTVN01000032">
    <property type="protein sequence ID" value="NMG45550.1"/>
    <property type="molecule type" value="Genomic_DNA"/>
</dbReference>
<sequence length="97" mass="10931">MKFNNRVKVTGMKAVDVEMEGQRYDSTKVFLEIPLDDSKGTAKGFATAEYSFGKHDEFDKYKHLPFPFEAEAEMEMVTSGKVSKVVLHAIKPVAQVK</sequence>
<evidence type="ECO:0000313" key="2">
    <source>
        <dbReference type="Proteomes" id="UP000623795"/>
    </source>
</evidence>